<evidence type="ECO:0000313" key="6">
    <source>
        <dbReference type="Proteomes" id="UP000036771"/>
    </source>
</evidence>
<dbReference type="NCBIfam" id="TIGR00002">
    <property type="entry name" value="S16"/>
    <property type="match status" value="1"/>
</dbReference>
<dbReference type="GO" id="GO:0006412">
    <property type="term" value="P:translation"/>
    <property type="evidence" value="ECO:0007669"/>
    <property type="project" value="UniProtKB-UniRule"/>
</dbReference>
<evidence type="ECO:0000256" key="2">
    <source>
        <dbReference type="ARBA" id="ARBA00023274"/>
    </source>
</evidence>
<evidence type="ECO:0000313" key="5">
    <source>
        <dbReference type="EMBL" id="GAO99009.1"/>
    </source>
</evidence>
<dbReference type="Pfam" id="PF00886">
    <property type="entry name" value="Ribosomal_S16"/>
    <property type="match status" value="1"/>
</dbReference>
<dbReference type="GO" id="GO:0005737">
    <property type="term" value="C:cytoplasm"/>
    <property type="evidence" value="ECO:0007669"/>
    <property type="project" value="UniProtKB-ARBA"/>
</dbReference>
<dbReference type="GO" id="GO:0003735">
    <property type="term" value="F:structural constituent of ribosome"/>
    <property type="evidence" value="ECO:0007669"/>
    <property type="project" value="InterPro"/>
</dbReference>
<dbReference type="HAMAP" id="MF_00385">
    <property type="entry name" value="Ribosomal_bS16"/>
    <property type="match status" value="1"/>
</dbReference>
<dbReference type="Proteomes" id="UP000036771">
    <property type="component" value="Unassembled WGS sequence"/>
</dbReference>
<dbReference type="AlphaFoldDB" id="A0A0K8MGL5"/>
<dbReference type="InterPro" id="IPR020592">
    <property type="entry name" value="Ribosomal_bS16_CS"/>
</dbReference>
<name>A0A0K8MGL5_9PROT</name>
<dbReference type="PROSITE" id="PS00732">
    <property type="entry name" value="RIBOSOMAL_S16"/>
    <property type="match status" value="1"/>
</dbReference>
<keyword evidence="6" id="KW-1185">Reference proteome</keyword>
<feature type="region of interest" description="Disordered" evidence="4">
    <location>
        <begin position="84"/>
        <end position="193"/>
    </location>
</feature>
<gene>
    <name evidence="3 5" type="primary">rpsP</name>
    <name evidence="5" type="ORF">Cva_01680</name>
</gene>
<dbReference type="STRING" id="1629334.Cva_01680"/>
<dbReference type="EMBL" id="BBVC01000114">
    <property type="protein sequence ID" value="GAO99009.1"/>
    <property type="molecule type" value="Genomic_DNA"/>
</dbReference>
<dbReference type="PANTHER" id="PTHR12919:SF20">
    <property type="entry name" value="SMALL RIBOSOMAL SUBUNIT PROTEIN BS16M"/>
    <property type="match status" value="1"/>
</dbReference>
<reference evidence="5 6" key="1">
    <citation type="submission" date="2015-03" db="EMBL/GenBank/DDBJ databases">
        <title>Caedibacter varicaedens, whole genome shotgun sequence.</title>
        <authorList>
            <person name="Suzuki H."/>
            <person name="Dapper A.L."/>
            <person name="Gibson A.K."/>
            <person name="Jackson C."/>
            <person name="Lee H."/>
            <person name="Pejaver V.R."/>
            <person name="Doak T."/>
            <person name="Lynch M."/>
        </authorList>
    </citation>
    <scope>NUCLEOTIDE SEQUENCE [LARGE SCALE GENOMIC DNA]</scope>
</reference>
<keyword evidence="1 3" id="KW-0689">Ribosomal protein</keyword>
<comment type="similarity">
    <text evidence="3">Belongs to the bacterial ribosomal protein bS16 family.</text>
</comment>
<proteinExistence type="inferred from homology"/>
<keyword evidence="2 3" id="KW-0687">Ribonucleoprotein</keyword>
<dbReference type="SUPFAM" id="SSF54565">
    <property type="entry name" value="Ribosomal protein S16"/>
    <property type="match status" value="1"/>
</dbReference>
<evidence type="ECO:0000256" key="3">
    <source>
        <dbReference type="HAMAP-Rule" id="MF_00385"/>
    </source>
</evidence>
<evidence type="ECO:0000256" key="4">
    <source>
        <dbReference type="SAM" id="MobiDB-lite"/>
    </source>
</evidence>
<accession>A0A0K8MGL5</accession>
<sequence>MSLKIRLARGGAKKRPFYRVVVANVRSPRDGRYIEKVGTYNPMLASDHPDRLRLNEERIQYWLGVGAEPTDRLARFFGDRKLIPMPTAANNPQKAQPKKKAQERLKEQTAAVEAEKKAAEEVKQAAEEAKRAAAEEAKKASEIVEAEAPAEEKTETPVEEVSSSEEAASPVEELATSAEETTPVAEEEKKPAE</sequence>
<organism evidence="5 6">
    <name type="scientific">Caedimonas varicaedens</name>
    <dbReference type="NCBI Taxonomy" id="1629334"/>
    <lineage>
        <taxon>Bacteria</taxon>
        <taxon>Pseudomonadati</taxon>
        <taxon>Pseudomonadota</taxon>
        <taxon>Alphaproteobacteria</taxon>
        <taxon>Holosporales</taxon>
        <taxon>Caedimonadaceae</taxon>
        <taxon>Caedimonas</taxon>
    </lineage>
</organism>
<dbReference type="OrthoDB" id="9807878at2"/>
<dbReference type="InterPro" id="IPR023803">
    <property type="entry name" value="Ribosomal_bS16_dom_sf"/>
</dbReference>
<feature type="compositionally biased region" description="Low complexity" evidence="4">
    <location>
        <begin position="159"/>
        <end position="173"/>
    </location>
</feature>
<evidence type="ECO:0000256" key="1">
    <source>
        <dbReference type="ARBA" id="ARBA00022980"/>
    </source>
</evidence>
<feature type="compositionally biased region" description="Basic and acidic residues" evidence="4">
    <location>
        <begin position="100"/>
        <end position="142"/>
    </location>
</feature>
<dbReference type="PANTHER" id="PTHR12919">
    <property type="entry name" value="30S RIBOSOMAL PROTEIN S16"/>
    <property type="match status" value="1"/>
</dbReference>
<dbReference type="InterPro" id="IPR000307">
    <property type="entry name" value="Ribosomal_bS16"/>
</dbReference>
<dbReference type="Gene3D" id="3.30.1320.10">
    <property type="match status" value="1"/>
</dbReference>
<protein>
    <recommendedName>
        <fullName evidence="3">Small ribosomal subunit protein bS16</fullName>
    </recommendedName>
</protein>
<dbReference type="GO" id="GO:0015935">
    <property type="term" value="C:small ribosomal subunit"/>
    <property type="evidence" value="ECO:0007669"/>
    <property type="project" value="TreeGrafter"/>
</dbReference>
<comment type="caution">
    <text evidence="5">The sequence shown here is derived from an EMBL/GenBank/DDBJ whole genome shotgun (WGS) entry which is preliminary data.</text>
</comment>